<dbReference type="GO" id="GO:0009103">
    <property type="term" value="P:lipopolysaccharide biosynthetic process"/>
    <property type="evidence" value="ECO:0007669"/>
    <property type="project" value="UniProtKB-ARBA"/>
</dbReference>
<evidence type="ECO:0000256" key="7">
    <source>
        <dbReference type="ARBA" id="ARBA00023136"/>
    </source>
</evidence>
<feature type="transmembrane region" description="Helical" evidence="8">
    <location>
        <begin position="214"/>
        <end position="235"/>
    </location>
</feature>
<reference evidence="9" key="1">
    <citation type="submission" date="2016-01" db="EMBL/GenBank/DDBJ databases">
        <authorList>
            <person name="Mcilroy J.S."/>
            <person name="Karst M S."/>
            <person name="Albertsen M."/>
        </authorList>
    </citation>
    <scope>NUCLEOTIDE SEQUENCE</scope>
    <source>
        <strain evidence="9">Cfx-K</strain>
    </source>
</reference>
<proteinExistence type="predicted"/>
<feature type="transmembrane region" description="Helical" evidence="8">
    <location>
        <begin position="317"/>
        <end position="338"/>
    </location>
</feature>
<dbReference type="PANTHER" id="PTHR33908:SF11">
    <property type="entry name" value="MEMBRANE PROTEIN"/>
    <property type="match status" value="1"/>
</dbReference>
<dbReference type="AlphaFoldDB" id="A0A160T175"/>
<keyword evidence="6 8" id="KW-1133">Transmembrane helix</keyword>
<feature type="transmembrane region" description="Helical" evidence="8">
    <location>
        <begin position="12"/>
        <end position="31"/>
    </location>
</feature>
<evidence type="ECO:0000256" key="8">
    <source>
        <dbReference type="SAM" id="Phobius"/>
    </source>
</evidence>
<name>A0A160T175_9CHLR</name>
<feature type="transmembrane region" description="Helical" evidence="8">
    <location>
        <begin position="144"/>
        <end position="164"/>
    </location>
</feature>
<sequence>MDDLSPAWRRRLNPLWLTALIVAAGAALRFMQLGQIRYTYDQSYPAFQALGLLDGGVWPRIGQPSSVFLDNPALMAYLQALPLLLFRSPGAVQALILVLNSAAVWFVWRVATDLLGRRAGWLAAALFAFSPWVVFFSRMTWVQSLVPFFMALVAWGLWPAFVMANPSPRRFLAGGVALTLLTQTYVQAWGVLPQIGLLLLLFRKRLPRREFGIALAIFIVATMVYAVGLATRAGVNAAKAGSFLGEGWQGLTSIGLRHAVRFVNGIDFLPAYAAGNPAGPLWPALSALAVALLSLALAAGVVRAIVALRREGQDRRLAIVLLTWFFIPVLLTSVRGAFDIHPHYLMLTLPAGQLLAAWGIAPLWRGRLAWGTAAAITLIGLIFAHDLYRANELVARQPTQPAFDGWSLAAGGQAGRAMRDALLDTPGPYPRRIVADGDKETLSGLSATYVQPVGGVVYPDFVLLAADSPLLYVVVGEAIPARLQPFFAADSRRTLTFADGTAITIAMTLPDAAQQGPASQPVEWPSEAGLTLAGYTLAAEAGPDGTRELITHWRVDDLHPDRGQWYVAPSYHVVDGAGNIVANVGGHGQWGYRWELGDVYVERVGIPVPVDGASTLEIGLFDSVRGVPYTLFNEGAAVGTYVIPLLVE</sequence>
<accession>A0A160T175</accession>
<evidence type="ECO:0000313" key="10">
    <source>
        <dbReference type="Proteomes" id="UP000215027"/>
    </source>
</evidence>
<gene>
    <name evidence="9" type="ORF">CFX0092_A1011</name>
</gene>
<feature type="transmembrane region" description="Helical" evidence="8">
    <location>
        <begin position="368"/>
        <end position="388"/>
    </location>
</feature>
<comment type="subcellular location">
    <subcellularLocation>
        <location evidence="1">Cell membrane</location>
        <topology evidence="1">Multi-pass membrane protein</topology>
    </subcellularLocation>
</comment>
<evidence type="ECO:0000313" key="9">
    <source>
        <dbReference type="EMBL" id="CUS02889.2"/>
    </source>
</evidence>
<keyword evidence="2" id="KW-1003">Cell membrane</keyword>
<dbReference type="KEGG" id="pbf:CFX0092_A1011"/>
<dbReference type="Proteomes" id="UP000215027">
    <property type="component" value="Chromosome I"/>
</dbReference>
<keyword evidence="3" id="KW-0328">Glycosyltransferase</keyword>
<dbReference type="InterPro" id="IPR050297">
    <property type="entry name" value="LipidA_mod_glycosyltrf_83"/>
</dbReference>
<keyword evidence="4" id="KW-0808">Transferase</keyword>
<dbReference type="GO" id="GO:0005886">
    <property type="term" value="C:plasma membrane"/>
    <property type="evidence" value="ECO:0007669"/>
    <property type="project" value="UniProtKB-SubCell"/>
</dbReference>
<keyword evidence="7 8" id="KW-0472">Membrane</keyword>
<evidence type="ECO:0000256" key="4">
    <source>
        <dbReference type="ARBA" id="ARBA00022679"/>
    </source>
</evidence>
<dbReference type="GO" id="GO:0016763">
    <property type="term" value="F:pentosyltransferase activity"/>
    <property type="evidence" value="ECO:0007669"/>
    <property type="project" value="TreeGrafter"/>
</dbReference>
<feature type="transmembrane region" description="Helical" evidence="8">
    <location>
        <begin position="281"/>
        <end position="305"/>
    </location>
</feature>
<evidence type="ECO:0000256" key="1">
    <source>
        <dbReference type="ARBA" id="ARBA00004651"/>
    </source>
</evidence>
<dbReference type="PANTHER" id="PTHR33908">
    <property type="entry name" value="MANNOSYLTRANSFERASE YKCB-RELATED"/>
    <property type="match status" value="1"/>
</dbReference>
<evidence type="ECO:0000256" key="2">
    <source>
        <dbReference type="ARBA" id="ARBA00022475"/>
    </source>
</evidence>
<feature type="transmembrane region" description="Helical" evidence="8">
    <location>
        <begin position="344"/>
        <end position="361"/>
    </location>
</feature>
<protein>
    <submittedName>
        <fullName evidence="9">Uncharacterized protein</fullName>
    </submittedName>
</protein>
<evidence type="ECO:0000256" key="3">
    <source>
        <dbReference type="ARBA" id="ARBA00022676"/>
    </source>
</evidence>
<keyword evidence="5 8" id="KW-0812">Transmembrane</keyword>
<feature type="transmembrane region" description="Helical" evidence="8">
    <location>
        <begin position="119"/>
        <end position="137"/>
    </location>
</feature>
<dbReference type="OrthoDB" id="9810951at2"/>
<keyword evidence="10" id="KW-1185">Reference proteome</keyword>
<organism evidence="9 10">
    <name type="scientific">Candidatus Promineifilum breve</name>
    <dbReference type="NCBI Taxonomy" id="1806508"/>
    <lineage>
        <taxon>Bacteria</taxon>
        <taxon>Bacillati</taxon>
        <taxon>Chloroflexota</taxon>
        <taxon>Ardenticatenia</taxon>
        <taxon>Candidatus Promineifilales</taxon>
        <taxon>Candidatus Promineifilaceae</taxon>
        <taxon>Candidatus Promineifilum</taxon>
    </lineage>
</organism>
<feature type="transmembrane region" description="Helical" evidence="8">
    <location>
        <begin position="84"/>
        <end position="107"/>
    </location>
</feature>
<dbReference type="EMBL" id="LN890655">
    <property type="protein sequence ID" value="CUS02889.2"/>
    <property type="molecule type" value="Genomic_DNA"/>
</dbReference>
<evidence type="ECO:0000256" key="6">
    <source>
        <dbReference type="ARBA" id="ARBA00022989"/>
    </source>
</evidence>
<dbReference type="RefSeq" id="WP_095042457.1">
    <property type="nucleotide sequence ID" value="NZ_LN890655.1"/>
</dbReference>
<evidence type="ECO:0000256" key="5">
    <source>
        <dbReference type="ARBA" id="ARBA00022692"/>
    </source>
</evidence>